<evidence type="ECO:0000256" key="11">
    <source>
        <dbReference type="ARBA" id="ARBA00023303"/>
    </source>
</evidence>
<dbReference type="SUPFAM" id="SSF48403">
    <property type="entry name" value="Ankyrin repeat"/>
    <property type="match status" value="1"/>
</dbReference>
<keyword evidence="3" id="KW-0716">Sensory transduction</keyword>
<protein>
    <recommendedName>
        <fullName evidence="14">Ion transport domain-containing protein</fullName>
    </recommendedName>
</protein>
<keyword evidence="4 13" id="KW-0812">Transmembrane</keyword>
<feature type="repeat" description="ANK" evidence="12">
    <location>
        <begin position="125"/>
        <end position="157"/>
    </location>
</feature>
<evidence type="ECO:0000256" key="5">
    <source>
        <dbReference type="ARBA" id="ARBA00022737"/>
    </source>
</evidence>
<evidence type="ECO:0000256" key="12">
    <source>
        <dbReference type="PROSITE-ProRule" id="PRU00023"/>
    </source>
</evidence>
<dbReference type="InterPro" id="IPR005821">
    <property type="entry name" value="Ion_trans_dom"/>
</dbReference>
<feature type="transmembrane region" description="Helical" evidence="13">
    <location>
        <begin position="597"/>
        <end position="616"/>
    </location>
</feature>
<accession>A0A9N9XPH6</accession>
<feature type="repeat" description="ANK" evidence="12">
    <location>
        <begin position="327"/>
        <end position="361"/>
    </location>
</feature>
<sequence length="895" mass="101488">MSQYSNRKMDEDKNCKWTNLKDIEMQAETTSEISDDDRSSEYETEQEIARNRPFLEIWNSESIWESLMSLPNAEEIQDLVAKDDEEAVATLNKNTGLLISTWMDKPRVLNACIQAKPDLEQSDESGRRAVHLAAYAGKIECLKILIQAGCNVNAWDAWEQITPLHCAAGGGFLESVRMLVNHGADVNAGLNSASGRSPLYFAVQSTAVDCVKELLTNNAVPNPSQVFTETPLHVAAALGDAEIMKLLLQHGAAVNVKYGPCKMTPLHLAAEDGDAECLGMLLDAGAHIGMKNDKRQTPLHLAALSQSSETVALLLRKGADPNAEDSDGRTPLHSSIVKASRSCECVRTLLAARPDVNKPDIFGYTPLHLAALNEYSHCVMLLINHGGDVTARTNGGISVLTFITRKTPDVIRKYKMKFDNAIKLTDHELGDIDCELKLDFRVLVPTMGNKETELLLNFIEVGHKEILKHPLSETFLFLKWKTIRKFFIFSLFYHSLFVCLFTCYIIGVFLRNCKSSKSLHDPCWVSDSTKLIGYVLLILNLLLLSKELFQIAHSWTTYLRQWENGLQWLIILGVFCCVQPTRNMNIQQDVDSWQHHVAAVSIFITWVELMIIVGRFPTFGLYIQMFTTVAINFAKIMLAFFCLFLAYALSFGVIFTNYPAFIDLKWVLLKVIIMMSGELEYEDVFFPEEEQYKIRYPYTAHIMYLSFVIFVTIILTNLIVGLAVSDIQELQQTAGLDRLVRQAELVAHLESMLFSKLLTCIPDKVMKFLHNKALLLKSRYYWALYIRPNDPREAKIPRDLVKSCYQIVVARKDKPKKNLKGSKRDYYYDMISPSLSRLSSYNSDGFKFGSKSQLASLKNQVDQISREFSENRRNVRQRIEKLYQALNTSKTRSND</sequence>
<dbReference type="PANTHER" id="PTHR47143">
    <property type="entry name" value="TRANSIENT RECEPTOR POTENTIAL CATION CHANNEL PROTEIN PAINLESS"/>
    <property type="match status" value="1"/>
</dbReference>
<dbReference type="PROSITE" id="PS50297">
    <property type="entry name" value="ANK_REP_REGION"/>
    <property type="match status" value="6"/>
</dbReference>
<proteinExistence type="predicted"/>
<dbReference type="InterPro" id="IPR052076">
    <property type="entry name" value="TRP_cation_channel"/>
</dbReference>
<evidence type="ECO:0000256" key="7">
    <source>
        <dbReference type="ARBA" id="ARBA00023043"/>
    </source>
</evidence>
<keyword evidence="8" id="KW-0406">Ion transport</keyword>
<feature type="transmembrane region" description="Helical" evidence="13">
    <location>
        <begin position="531"/>
        <end position="553"/>
    </location>
</feature>
<evidence type="ECO:0000256" key="8">
    <source>
        <dbReference type="ARBA" id="ARBA00023065"/>
    </source>
</evidence>
<reference evidence="15" key="1">
    <citation type="submission" date="2022-01" db="EMBL/GenBank/DDBJ databases">
        <authorList>
            <person name="King R."/>
        </authorList>
    </citation>
    <scope>NUCLEOTIDE SEQUENCE</scope>
</reference>
<evidence type="ECO:0000256" key="3">
    <source>
        <dbReference type="ARBA" id="ARBA00022606"/>
    </source>
</evidence>
<feature type="repeat" description="ANK" evidence="12">
    <location>
        <begin position="227"/>
        <end position="259"/>
    </location>
</feature>
<dbReference type="Gene3D" id="1.25.40.20">
    <property type="entry name" value="Ankyrin repeat-containing domain"/>
    <property type="match status" value="3"/>
</dbReference>
<dbReference type="PROSITE" id="PS50088">
    <property type="entry name" value="ANK_REPEAT"/>
    <property type="match status" value="7"/>
</dbReference>
<dbReference type="Pfam" id="PF12796">
    <property type="entry name" value="Ank_2"/>
    <property type="match status" value="2"/>
</dbReference>
<evidence type="ECO:0000256" key="6">
    <source>
        <dbReference type="ARBA" id="ARBA00022989"/>
    </source>
</evidence>
<keyword evidence="16" id="KW-1185">Reference proteome</keyword>
<dbReference type="AlphaFoldDB" id="A0A9N9XPH6"/>
<feature type="repeat" description="ANK" evidence="12">
    <location>
        <begin position="159"/>
        <end position="191"/>
    </location>
</feature>
<dbReference type="Proteomes" id="UP001153712">
    <property type="component" value="Chromosome 3"/>
</dbReference>
<evidence type="ECO:0000256" key="10">
    <source>
        <dbReference type="ARBA" id="ARBA00023180"/>
    </source>
</evidence>
<feature type="transmembrane region" description="Helical" evidence="13">
    <location>
        <begin position="702"/>
        <end position="724"/>
    </location>
</feature>
<feature type="repeat" description="ANK" evidence="12">
    <location>
        <begin position="261"/>
        <end position="293"/>
    </location>
</feature>
<organism evidence="15 16">
    <name type="scientific">Phyllotreta striolata</name>
    <name type="common">Striped flea beetle</name>
    <name type="synonym">Crioceris striolata</name>
    <dbReference type="NCBI Taxonomy" id="444603"/>
    <lineage>
        <taxon>Eukaryota</taxon>
        <taxon>Metazoa</taxon>
        <taxon>Ecdysozoa</taxon>
        <taxon>Arthropoda</taxon>
        <taxon>Hexapoda</taxon>
        <taxon>Insecta</taxon>
        <taxon>Pterygota</taxon>
        <taxon>Neoptera</taxon>
        <taxon>Endopterygota</taxon>
        <taxon>Coleoptera</taxon>
        <taxon>Polyphaga</taxon>
        <taxon>Cucujiformia</taxon>
        <taxon>Chrysomeloidea</taxon>
        <taxon>Chrysomelidae</taxon>
        <taxon>Galerucinae</taxon>
        <taxon>Alticini</taxon>
        <taxon>Phyllotreta</taxon>
    </lineage>
</organism>
<dbReference type="EMBL" id="OU900096">
    <property type="protein sequence ID" value="CAG9860777.1"/>
    <property type="molecule type" value="Genomic_DNA"/>
</dbReference>
<dbReference type="Pfam" id="PF00023">
    <property type="entry name" value="Ank"/>
    <property type="match status" value="2"/>
</dbReference>
<keyword evidence="7 12" id="KW-0040">ANK repeat</keyword>
<evidence type="ECO:0000256" key="1">
    <source>
        <dbReference type="ARBA" id="ARBA00004141"/>
    </source>
</evidence>
<feature type="repeat" description="ANK" evidence="12">
    <location>
        <begin position="362"/>
        <end position="394"/>
    </location>
</feature>
<dbReference type="PRINTS" id="PR01415">
    <property type="entry name" value="ANKYRIN"/>
</dbReference>
<evidence type="ECO:0000256" key="13">
    <source>
        <dbReference type="SAM" id="Phobius"/>
    </source>
</evidence>
<evidence type="ECO:0000313" key="16">
    <source>
        <dbReference type="Proteomes" id="UP001153712"/>
    </source>
</evidence>
<feature type="transmembrane region" description="Helical" evidence="13">
    <location>
        <begin position="486"/>
        <end position="510"/>
    </location>
</feature>
<keyword evidence="6 13" id="KW-1133">Transmembrane helix</keyword>
<keyword evidence="2" id="KW-0813">Transport</keyword>
<dbReference type="Pfam" id="PF00520">
    <property type="entry name" value="Ion_trans"/>
    <property type="match status" value="1"/>
</dbReference>
<dbReference type="OrthoDB" id="7464126at2759"/>
<feature type="domain" description="Ion transport" evidence="14">
    <location>
        <begin position="486"/>
        <end position="734"/>
    </location>
</feature>
<evidence type="ECO:0000259" key="14">
    <source>
        <dbReference type="Pfam" id="PF00520"/>
    </source>
</evidence>
<evidence type="ECO:0000313" key="15">
    <source>
        <dbReference type="EMBL" id="CAG9860777.1"/>
    </source>
</evidence>
<feature type="transmembrane region" description="Helical" evidence="13">
    <location>
        <begin position="636"/>
        <end position="655"/>
    </location>
</feature>
<dbReference type="InterPro" id="IPR002110">
    <property type="entry name" value="Ankyrin_rpt"/>
</dbReference>
<keyword evidence="10" id="KW-0325">Glycoprotein</keyword>
<gene>
    <name evidence="15" type="ORF">PHYEVI_LOCUS7126</name>
</gene>
<dbReference type="PANTHER" id="PTHR47143:SF1">
    <property type="entry name" value="ION_TRANS DOMAIN-CONTAINING PROTEIN"/>
    <property type="match status" value="1"/>
</dbReference>
<keyword evidence="5" id="KW-0677">Repeat</keyword>
<keyword evidence="11" id="KW-0407">Ion channel</keyword>
<dbReference type="SMART" id="SM00248">
    <property type="entry name" value="ANK"/>
    <property type="match status" value="9"/>
</dbReference>
<name>A0A9N9XPH6_PHYSR</name>
<dbReference type="GO" id="GO:0034703">
    <property type="term" value="C:cation channel complex"/>
    <property type="evidence" value="ECO:0007669"/>
    <property type="project" value="UniProtKB-ARBA"/>
</dbReference>
<evidence type="ECO:0000256" key="9">
    <source>
        <dbReference type="ARBA" id="ARBA00023136"/>
    </source>
</evidence>
<evidence type="ECO:0000256" key="4">
    <source>
        <dbReference type="ARBA" id="ARBA00022692"/>
    </source>
</evidence>
<dbReference type="InterPro" id="IPR036770">
    <property type="entry name" value="Ankyrin_rpt-contain_sf"/>
</dbReference>
<feature type="repeat" description="ANK" evidence="12">
    <location>
        <begin position="294"/>
        <end position="326"/>
    </location>
</feature>
<comment type="subcellular location">
    <subcellularLocation>
        <location evidence="1">Membrane</location>
        <topology evidence="1">Multi-pass membrane protein</topology>
    </subcellularLocation>
</comment>
<evidence type="ECO:0000256" key="2">
    <source>
        <dbReference type="ARBA" id="ARBA00022448"/>
    </source>
</evidence>
<keyword evidence="9 13" id="KW-0472">Membrane</keyword>
<feature type="transmembrane region" description="Helical" evidence="13">
    <location>
        <begin position="565"/>
        <end position="585"/>
    </location>
</feature>
<dbReference type="GO" id="GO:0005216">
    <property type="term" value="F:monoatomic ion channel activity"/>
    <property type="evidence" value="ECO:0007669"/>
    <property type="project" value="InterPro"/>
</dbReference>